<evidence type="ECO:0000313" key="1">
    <source>
        <dbReference type="EMBL" id="RUO95867.1"/>
    </source>
</evidence>
<evidence type="ECO:0000313" key="2">
    <source>
        <dbReference type="Proteomes" id="UP000268093"/>
    </source>
</evidence>
<reference evidence="1 2" key="1">
    <citation type="journal article" date="2018" name="New Phytol.">
        <title>Phylogenomics of Endogonaceae and evolution of mycorrhizas within Mucoromycota.</title>
        <authorList>
            <person name="Chang Y."/>
            <person name="Desiro A."/>
            <person name="Na H."/>
            <person name="Sandor L."/>
            <person name="Lipzen A."/>
            <person name="Clum A."/>
            <person name="Barry K."/>
            <person name="Grigoriev I.V."/>
            <person name="Martin F.M."/>
            <person name="Stajich J.E."/>
            <person name="Smith M.E."/>
            <person name="Bonito G."/>
            <person name="Spatafora J.W."/>
        </authorList>
    </citation>
    <scope>NUCLEOTIDE SEQUENCE [LARGE SCALE GENOMIC DNA]</scope>
    <source>
        <strain evidence="1 2">GMNB39</strain>
    </source>
</reference>
<protein>
    <submittedName>
        <fullName evidence="1">Uncharacterized protein</fullName>
    </submittedName>
</protein>
<accession>A0A432ZZF3</accession>
<keyword evidence="2" id="KW-1185">Reference proteome</keyword>
<dbReference type="AlphaFoldDB" id="A0A432ZZF3"/>
<dbReference type="OrthoDB" id="2433090at2759"/>
<gene>
    <name evidence="1" type="ORF">BC936DRAFT_143047</name>
</gene>
<dbReference type="Proteomes" id="UP000268093">
    <property type="component" value="Unassembled WGS sequence"/>
</dbReference>
<dbReference type="EMBL" id="RBNI01025150">
    <property type="protein sequence ID" value="RUO95867.1"/>
    <property type="molecule type" value="Genomic_DNA"/>
</dbReference>
<comment type="caution">
    <text evidence="1">The sequence shown here is derived from an EMBL/GenBank/DDBJ whole genome shotgun (WGS) entry which is preliminary data.</text>
</comment>
<sequence>MNYISTKDLSKLRFPDYWNRDPHSWGNVNDWDHYWIGKQQHSGKNSKQDCHTALSRELRQLQQIFADDSHVAYEVICRFKRNLKESTQLLKLYIVRKWCQCTPWLIRQP</sequence>
<proteinExistence type="predicted"/>
<organism evidence="1 2">
    <name type="scientific">Jimgerdemannia flammicorona</name>
    <dbReference type="NCBI Taxonomy" id="994334"/>
    <lineage>
        <taxon>Eukaryota</taxon>
        <taxon>Fungi</taxon>
        <taxon>Fungi incertae sedis</taxon>
        <taxon>Mucoromycota</taxon>
        <taxon>Mucoromycotina</taxon>
        <taxon>Endogonomycetes</taxon>
        <taxon>Endogonales</taxon>
        <taxon>Endogonaceae</taxon>
        <taxon>Jimgerdemannia</taxon>
    </lineage>
</organism>
<name>A0A432ZZF3_9FUNG</name>